<reference evidence="3 4" key="1">
    <citation type="submission" date="2024-05" db="EMBL/GenBank/DDBJ databases">
        <authorList>
            <person name="Zhao H."/>
            <person name="Xu Y."/>
            <person name="Lin S."/>
            <person name="Spain J.C."/>
            <person name="Zhou N.-Y."/>
        </authorList>
    </citation>
    <scope>NUCLEOTIDE SEQUENCE [LARGE SCALE GENOMIC DNA]</scope>
    <source>
        <strain evidence="3 4">NEAU-NG30</strain>
    </source>
</reference>
<evidence type="ECO:0000313" key="3">
    <source>
        <dbReference type="EMBL" id="MEQ0557829.1"/>
    </source>
</evidence>
<evidence type="ECO:0000313" key="4">
    <source>
        <dbReference type="Proteomes" id="UP001440984"/>
    </source>
</evidence>
<comment type="caution">
    <text evidence="3">The sequence shown here is derived from an EMBL/GenBank/DDBJ whole genome shotgun (WGS) entry which is preliminary data.</text>
</comment>
<keyword evidence="2" id="KW-0732">Signal</keyword>
<dbReference type="PROSITE" id="PS51257">
    <property type="entry name" value="PROKAR_LIPOPROTEIN"/>
    <property type="match status" value="1"/>
</dbReference>
<evidence type="ECO:0008006" key="5">
    <source>
        <dbReference type="Google" id="ProtNLM"/>
    </source>
</evidence>
<evidence type="ECO:0000256" key="2">
    <source>
        <dbReference type="SAM" id="SignalP"/>
    </source>
</evidence>
<dbReference type="EMBL" id="JBDZYD010000001">
    <property type="protein sequence ID" value="MEQ0557829.1"/>
    <property type="molecule type" value="Genomic_DNA"/>
</dbReference>
<evidence type="ECO:0000256" key="1">
    <source>
        <dbReference type="SAM" id="MobiDB-lite"/>
    </source>
</evidence>
<feature type="compositionally biased region" description="Polar residues" evidence="1">
    <location>
        <begin position="32"/>
        <end position="44"/>
    </location>
</feature>
<feature type="chain" id="PRO_5046670690" description="Secreted protein" evidence="2">
    <location>
        <begin position="23"/>
        <end position="187"/>
    </location>
</feature>
<feature type="region of interest" description="Disordered" evidence="1">
    <location>
        <begin position="19"/>
        <end position="92"/>
    </location>
</feature>
<accession>A0ABV0L788</accession>
<name>A0ABV0L788_9PSEU</name>
<sequence>MRVFVRVILAGSLVLGMTSCGAPDPARDVASVPTTGTSAATNGQPGDGGGADPFGRCMRENGADGGTSLDGNGSNGTVSPGTRSPDEQRRQAEALEKCGKYLPDGGKPKPLTPEALEQGRKFAKCMREQGIAFPDPDPNTGGYQAQPGAVVEPVPPGVDVNDPAVRAKYDKCSQAAGGAAATVVPTR</sequence>
<organism evidence="3 4">
    <name type="scientific">Amycolatopsis melonis</name>
    <dbReference type="NCBI Taxonomy" id="3156488"/>
    <lineage>
        <taxon>Bacteria</taxon>
        <taxon>Bacillati</taxon>
        <taxon>Actinomycetota</taxon>
        <taxon>Actinomycetes</taxon>
        <taxon>Pseudonocardiales</taxon>
        <taxon>Pseudonocardiaceae</taxon>
        <taxon>Amycolatopsis</taxon>
    </lineage>
</organism>
<keyword evidence="4" id="KW-1185">Reference proteome</keyword>
<feature type="compositionally biased region" description="Polar residues" evidence="1">
    <location>
        <begin position="69"/>
        <end position="82"/>
    </location>
</feature>
<dbReference type="Proteomes" id="UP001440984">
    <property type="component" value="Unassembled WGS sequence"/>
</dbReference>
<gene>
    <name evidence="3" type="ORF">ABJI51_02015</name>
</gene>
<dbReference type="RefSeq" id="WP_348947153.1">
    <property type="nucleotide sequence ID" value="NZ_JBDZYD010000001.1"/>
</dbReference>
<feature type="signal peptide" evidence="2">
    <location>
        <begin position="1"/>
        <end position="22"/>
    </location>
</feature>
<proteinExistence type="predicted"/>
<protein>
    <recommendedName>
        <fullName evidence="5">Secreted protein</fullName>
    </recommendedName>
</protein>